<evidence type="ECO:0000256" key="3">
    <source>
        <dbReference type="SAM" id="MobiDB-lite"/>
    </source>
</evidence>
<name>A0A3S4ZHB7_9PLAT</name>
<dbReference type="PANTHER" id="PTHR23001">
    <property type="entry name" value="EUKARYOTIC TRANSLATION INITIATION FACTOR"/>
    <property type="match status" value="1"/>
</dbReference>
<sequence>MTDVVKNDILDFDKKKKKKKTIPNDLKPTELKPQPEAIDKPDPQLNLEGKKKKKAKKVNISEEVDRLAEDISADLEFGQKKRKKPVLPEADLSVIEKSSIQLPADLDSKDPSETGVYNYEWVSYRMPILKMLLQRVFKEITMKNPELISDRKRRLVMLLPQLARIGSKKTSFVNFTSIAQQLKRDPAHLSSYLLTELGTTGSLDANRALLMRGRYQTKHIETVLRNYCLSHT</sequence>
<dbReference type="InterPro" id="IPR016189">
    <property type="entry name" value="Transl_init_fac_IF2/IF5_N"/>
</dbReference>
<dbReference type="GO" id="GO:0001731">
    <property type="term" value="P:formation of translation preinitiation complex"/>
    <property type="evidence" value="ECO:0007669"/>
    <property type="project" value="TreeGrafter"/>
</dbReference>
<dbReference type="Gene3D" id="3.30.30.170">
    <property type="match status" value="1"/>
</dbReference>
<accession>A0A3S4ZHB7</accession>
<comment type="caution">
    <text evidence="5">The sequence shown here is derived from an EMBL/GenBank/DDBJ whole genome shotgun (WGS) entry which is preliminary data.</text>
</comment>
<dbReference type="GO" id="GO:0003729">
    <property type="term" value="F:mRNA binding"/>
    <property type="evidence" value="ECO:0007669"/>
    <property type="project" value="TreeGrafter"/>
</dbReference>
<dbReference type="InterPro" id="IPR045196">
    <property type="entry name" value="IF2/IF5"/>
</dbReference>
<organism evidence="5 6">
    <name type="scientific">Protopolystoma xenopodis</name>
    <dbReference type="NCBI Taxonomy" id="117903"/>
    <lineage>
        <taxon>Eukaryota</taxon>
        <taxon>Metazoa</taxon>
        <taxon>Spiralia</taxon>
        <taxon>Lophotrochozoa</taxon>
        <taxon>Platyhelminthes</taxon>
        <taxon>Monogenea</taxon>
        <taxon>Polyopisthocotylea</taxon>
        <taxon>Polystomatidea</taxon>
        <taxon>Polystomatidae</taxon>
        <taxon>Protopolystoma</taxon>
    </lineage>
</organism>
<reference evidence="5" key="1">
    <citation type="submission" date="2018-11" db="EMBL/GenBank/DDBJ databases">
        <authorList>
            <consortium name="Pathogen Informatics"/>
        </authorList>
    </citation>
    <scope>NUCLEOTIDE SEQUENCE</scope>
</reference>
<evidence type="ECO:0000256" key="1">
    <source>
        <dbReference type="ARBA" id="ARBA00040874"/>
    </source>
</evidence>
<evidence type="ECO:0000313" key="5">
    <source>
        <dbReference type="EMBL" id="VEL11535.1"/>
    </source>
</evidence>
<feature type="region of interest" description="Disordered" evidence="3">
    <location>
        <begin position="14"/>
        <end position="56"/>
    </location>
</feature>
<dbReference type="PANTHER" id="PTHR23001:SF3">
    <property type="entry name" value="EUKARYOTIC TRANSLATION INITIATION FACTOR 2 SUBUNIT 2"/>
    <property type="match status" value="1"/>
</dbReference>
<keyword evidence="6" id="KW-1185">Reference proteome</keyword>
<dbReference type="AlphaFoldDB" id="A0A3S4ZHB7"/>
<dbReference type="Pfam" id="PF01873">
    <property type="entry name" value="eIF-5_eIF-2B"/>
    <property type="match status" value="1"/>
</dbReference>
<dbReference type="OrthoDB" id="10255414at2759"/>
<dbReference type="SMART" id="SM00653">
    <property type="entry name" value="eIF2B_5"/>
    <property type="match status" value="1"/>
</dbReference>
<dbReference type="Proteomes" id="UP000784294">
    <property type="component" value="Unassembled WGS sequence"/>
</dbReference>
<evidence type="ECO:0000313" key="6">
    <source>
        <dbReference type="Proteomes" id="UP000784294"/>
    </source>
</evidence>
<protein>
    <recommendedName>
        <fullName evidence="1">Eukaryotic translation initiation factor 2 subunit 2</fullName>
    </recommendedName>
    <alternativeName>
        <fullName evidence="2">Eukaryotic translation initiation factor 2 subunit beta</fullName>
    </alternativeName>
</protein>
<dbReference type="InterPro" id="IPR002735">
    <property type="entry name" value="Transl_init_fac_IF2/IF5_dom"/>
</dbReference>
<proteinExistence type="predicted"/>
<feature type="domain" description="Translation initiation factor IF2/IF5" evidence="4">
    <location>
        <begin position="152"/>
        <end position="231"/>
    </location>
</feature>
<gene>
    <name evidence="5" type="ORF">PXEA_LOCUS4975</name>
</gene>
<dbReference type="GO" id="GO:0031369">
    <property type="term" value="F:translation initiation factor binding"/>
    <property type="evidence" value="ECO:0007669"/>
    <property type="project" value="TreeGrafter"/>
</dbReference>
<dbReference type="SUPFAM" id="SSF100966">
    <property type="entry name" value="Translation initiation factor 2 beta, aIF2beta, N-terminal domain"/>
    <property type="match status" value="1"/>
</dbReference>
<dbReference type="EMBL" id="CAAALY010012080">
    <property type="protein sequence ID" value="VEL11535.1"/>
    <property type="molecule type" value="Genomic_DNA"/>
</dbReference>
<dbReference type="GO" id="GO:0003743">
    <property type="term" value="F:translation initiation factor activity"/>
    <property type="evidence" value="ECO:0007669"/>
    <property type="project" value="InterPro"/>
</dbReference>
<evidence type="ECO:0000259" key="4">
    <source>
        <dbReference type="SMART" id="SM00653"/>
    </source>
</evidence>
<evidence type="ECO:0000256" key="2">
    <source>
        <dbReference type="ARBA" id="ARBA00042452"/>
    </source>
</evidence>
<dbReference type="GO" id="GO:0005850">
    <property type="term" value="C:eukaryotic translation initiation factor 2 complex"/>
    <property type="evidence" value="ECO:0007669"/>
    <property type="project" value="TreeGrafter"/>
</dbReference>